<dbReference type="GO" id="GO:0015420">
    <property type="term" value="F:ABC-type vitamin B12 transporter activity"/>
    <property type="evidence" value="ECO:0007669"/>
    <property type="project" value="UniProtKB-UniRule"/>
</dbReference>
<evidence type="ECO:0000256" key="2">
    <source>
        <dbReference type="ARBA" id="ARBA00022475"/>
    </source>
</evidence>
<comment type="function">
    <text evidence="8">Part of the ABC transporter complex BtuCDF involved in vitamin B12 import. Responsible for energy coupling to the transport system.</text>
</comment>
<dbReference type="InterPro" id="IPR027417">
    <property type="entry name" value="P-loop_NTPase"/>
</dbReference>
<reference evidence="10 11" key="1">
    <citation type="submission" date="2018-10" db="EMBL/GenBank/DDBJ databases">
        <title>Horizontal transference of carbapenem resistance between Klebsiella pneumoniae and Kluyvera ascorbata during abdominal infection: a case report.</title>
        <authorList>
            <person name="Raro O.H.F."/>
            <person name="Lima-Morales D."/>
            <person name="Barth A.L."/>
            <person name="Paim T.G.S."/>
            <person name="Mott M.P."/>
            <person name="Riche C.V.W."/>
            <person name="Teixeira U.F."/>
            <person name="Waechter F."/>
            <person name="Dias C.A.G."/>
        </authorList>
    </citation>
    <scope>NUCLEOTIDE SEQUENCE [LARGE SCALE GENOMIC DNA]</scope>
    <source>
        <strain evidence="10 11">OT2</strain>
    </source>
</reference>
<dbReference type="HAMAP" id="MF_01005">
    <property type="entry name" value="BtuD"/>
    <property type="match status" value="1"/>
</dbReference>
<dbReference type="AlphaFoldDB" id="A0A3N2RQV8"/>
<sequence>MMPLMQLQNVGEGVRLQSISAVVERGEMVHLVGPNGAGKSTLLTRMAGLSRGKSDIVFNGQSLETWPAAQLARHRAYLSQHQAPPFAMPVWQFLMLHQSQTQDTTVSVHVADALGLSNKLKRNVSQLSGGEWQRVRLAAVILQIHPAVNPSGQLLLLDEPMNSLDVAQQAALDKLLVELCAAGVAVVMSSHDLNYTLRHAGRTWLLCEGRMIASGDTESVLQPGHLAAAYNMTFQKLEIAGHQMLIYENDGEN</sequence>
<dbReference type="FunFam" id="3.40.50.300:FF:000462">
    <property type="entry name" value="Vitamin B12 import ATP-binding protein BtuD"/>
    <property type="match status" value="1"/>
</dbReference>
<evidence type="ECO:0000256" key="3">
    <source>
        <dbReference type="ARBA" id="ARBA00022519"/>
    </source>
</evidence>
<evidence type="ECO:0000256" key="8">
    <source>
        <dbReference type="HAMAP-Rule" id="MF_01005"/>
    </source>
</evidence>
<accession>A0A3N2RQV8</accession>
<evidence type="ECO:0000313" key="10">
    <source>
        <dbReference type="EMBL" id="ROU09787.1"/>
    </source>
</evidence>
<dbReference type="InterPro" id="IPR017871">
    <property type="entry name" value="ABC_transporter-like_CS"/>
</dbReference>
<dbReference type="EC" id="7.6.2.8" evidence="8"/>
<evidence type="ECO:0000256" key="6">
    <source>
        <dbReference type="ARBA" id="ARBA00022967"/>
    </source>
</evidence>
<evidence type="ECO:0000256" key="4">
    <source>
        <dbReference type="ARBA" id="ARBA00022741"/>
    </source>
</evidence>
<dbReference type="SMART" id="SM00382">
    <property type="entry name" value="AAA"/>
    <property type="match status" value="1"/>
</dbReference>
<dbReference type="InterPro" id="IPR003593">
    <property type="entry name" value="AAA+_ATPase"/>
</dbReference>
<keyword evidence="1 8" id="KW-0813">Transport</keyword>
<dbReference type="Pfam" id="PF00005">
    <property type="entry name" value="ABC_tran"/>
    <property type="match status" value="1"/>
</dbReference>
<keyword evidence="7 8" id="KW-0472">Membrane</keyword>
<dbReference type="Proteomes" id="UP000268051">
    <property type="component" value="Unassembled WGS sequence"/>
</dbReference>
<dbReference type="InterPro" id="IPR023693">
    <property type="entry name" value="ABC_transptr_BtuD"/>
</dbReference>
<dbReference type="PANTHER" id="PTHR42734">
    <property type="entry name" value="METAL TRANSPORT SYSTEM ATP-BINDING PROTEIN TM_0124-RELATED"/>
    <property type="match status" value="1"/>
</dbReference>
<dbReference type="InterPro" id="IPR050153">
    <property type="entry name" value="Metal_Ion_Import_ABC"/>
</dbReference>
<protein>
    <recommendedName>
        <fullName evidence="8">Vitamin B12 import ATP-binding protein BtuD</fullName>
        <ecNumber evidence="8">7.6.2.8</ecNumber>
    </recommendedName>
    <alternativeName>
        <fullName evidence="8">Vitamin B12-transporting ATPase</fullName>
    </alternativeName>
</protein>
<keyword evidence="3" id="KW-0997">Cell inner membrane</keyword>
<dbReference type="EMBL" id="RHFN01000039">
    <property type="protein sequence ID" value="ROU09787.1"/>
    <property type="molecule type" value="Genomic_DNA"/>
</dbReference>
<dbReference type="PANTHER" id="PTHR42734:SF18">
    <property type="entry name" value="VITAMIN B12 IMPORT ATP-BINDING PROTEIN BTUD"/>
    <property type="match status" value="1"/>
</dbReference>
<dbReference type="NCBIfam" id="NF002981">
    <property type="entry name" value="PRK03695.1"/>
    <property type="match status" value="1"/>
</dbReference>
<keyword evidence="6 8" id="KW-1278">Translocase</keyword>
<dbReference type="GO" id="GO:0016887">
    <property type="term" value="F:ATP hydrolysis activity"/>
    <property type="evidence" value="ECO:0007669"/>
    <property type="project" value="InterPro"/>
</dbReference>
<keyword evidence="5 8" id="KW-0067">ATP-binding</keyword>
<dbReference type="GO" id="GO:0005886">
    <property type="term" value="C:plasma membrane"/>
    <property type="evidence" value="ECO:0007669"/>
    <property type="project" value="UniProtKB-SubCell"/>
</dbReference>
<dbReference type="PROSITE" id="PS50893">
    <property type="entry name" value="ABC_TRANSPORTER_2"/>
    <property type="match status" value="1"/>
</dbReference>
<keyword evidence="2 8" id="KW-1003">Cell membrane</keyword>
<comment type="similarity">
    <text evidence="8">Belongs to the ABC transporter superfamily. Vitamin B12 importer (TC 3.A.1.13.1) family.</text>
</comment>
<comment type="subcellular location">
    <subcellularLocation>
        <location evidence="8">Cell membrane</location>
        <topology evidence="8">Peripheral membrane protein</topology>
    </subcellularLocation>
</comment>
<evidence type="ECO:0000313" key="11">
    <source>
        <dbReference type="Proteomes" id="UP000268051"/>
    </source>
</evidence>
<dbReference type="CDD" id="cd03214">
    <property type="entry name" value="ABC_Iron-Siderophores_B12_Hemin"/>
    <property type="match status" value="1"/>
</dbReference>
<dbReference type="RefSeq" id="WP_123652720.1">
    <property type="nucleotide sequence ID" value="NZ_RHFN01000039.1"/>
</dbReference>
<evidence type="ECO:0000256" key="7">
    <source>
        <dbReference type="ARBA" id="ARBA00023136"/>
    </source>
</evidence>
<dbReference type="OrthoDB" id="5292475at2"/>
<dbReference type="SUPFAM" id="SSF52540">
    <property type="entry name" value="P-loop containing nucleoside triphosphate hydrolases"/>
    <property type="match status" value="1"/>
</dbReference>
<feature type="domain" description="ABC transporter" evidence="9">
    <location>
        <begin position="1"/>
        <end position="233"/>
    </location>
</feature>
<keyword evidence="4 8" id="KW-0547">Nucleotide-binding</keyword>
<comment type="catalytic activity">
    <reaction evidence="8">
        <text>an R-cob(III)alamin(out) + ATP + H2O = an R-cob(III)alamin(in) + ADP + phosphate + H(+)</text>
        <dbReference type="Rhea" id="RHEA:17873"/>
        <dbReference type="ChEBI" id="CHEBI:15377"/>
        <dbReference type="ChEBI" id="CHEBI:15378"/>
        <dbReference type="ChEBI" id="CHEBI:30616"/>
        <dbReference type="ChEBI" id="CHEBI:43474"/>
        <dbReference type="ChEBI" id="CHEBI:140785"/>
        <dbReference type="ChEBI" id="CHEBI:456216"/>
        <dbReference type="EC" id="7.6.2.8"/>
    </reaction>
</comment>
<keyword evidence="10" id="KW-0378">Hydrolase</keyword>
<feature type="binding site" evidence="8">
    <location>
        <begin position="33"/>
        <end position="40"/>
    </location>
    <ligand>
        <name>ATP</name>
        <dbReference type="ChEBI" id="CHEBI:30616"/>
    </ligand>
</feature>
<comment type="subunit">
    <text evidence="8">The complex is composed of two ATP-binding proteins (BtuD), two transmembrane proteins (BtuC) and a solute-binding protein (BtuF).</text>
</comment>
<evidence type="ECO:0000259" key="9">
    <source>
        <dbReference type="PROSITE" id="PS50893"/>
    </source>
</evidence>
<evidence type="ECO:0000256" key="5">
    <source>
        <dbReference type="ARBA" id="ARBA00022840"/>
    </source>
</evidence>
<evidence type="ECO:0000256" key="1">
    <source>
        <dbReference type="ARBA" id="ARBA00022448"/>
    </source>
</evidence>
<proteinExistence type="inferred from homology"/>
<dbReference type="GO" id="GO:0005524">
    <property type="term" value="F:ATP binding"/>
    <property type="evidence" value="ECO:0007669"/>
    <property type="project" value="UniProtKB-KW"/>
</dbReference>
<name>A0A3N2RQV8_9ENTR</name>
<organism evidence="10 11">
    <name type="scientific">Kluyvera ascorbata</name>
    <dbReference type="NCBI Taxonomy" id="51288"/>
    <lineage>
        <taxon>Bacteria</taxon>
        <taxon>Pseudomonadati</taxon>
        <taxon>Pseudomonadota</taxon>
        <taxon>Gammaproteobacteria</taxon>
        <taxon>Enterobacterales</taxon>
        <taxon>Enterobacteriaceae</taxon>
        <taxon>Kluyvera</taxon>
    </lineage>
</organism>
<gene>
    <name evidence="8 10" type="primary">btuD</name>
    <name evidence="10" type="ORF">EB837_23805</name>
</gene>
<comment type="caution">
    <text evidence="10">The sequence shown here is derived from an EMBL/GenBank/DDBJ whole genome shotgun (WGS) entry which is preliminary data.</text>
</comment>
<dbReference type="Gene3D" id="3.40.50.300">
    <property type="entry name" value="P-loop containing nucleotide triphosphate hydrolases"/>
    <property type="match status" value="1"/>
</dbReference>
<dbReference type="PROSITE" id="PS00211">
    <property type="entry name" value="ABC_TRANSPORTER_1"/>
    <property type="match status" value="1"/>
</dbReference>
<dbReference type="InterPro" id="IPR003439">
    <property type="entry name" value="ABC_transporter-like_ATP-bd"/>
</dbReference>